<evidence type="ECO:0000313" key="1">
    <source>
        <dbReference type="EMBL" id="TSE06280.1"/>
    </source>
</evidence>
<gene>
    <name evidence="1" type="ORF">FOF46_20045</name>
</gene>
<dbReference type="RefSeq" id="WP_109436208.1">
    <property type="nucleotide sequence ID" value="NZ_CANMIK010000052.1"/>
</dbReference>
<dbReference type="Gene3D" id="3.40.50.1110">
    <property type="entry name" value="SGNH hydrolase"/>
    <property type="match status" value="1"/>
</dbReference>
<proteinExistence type="predicted"/>
<dbReference type="InterPro" id="IPR036514">
    <property type="entry name" value="SGNH_hydro_sf"/>
</dbReference>
<name>A0A554VG19_9FLAO</name>
<evidence type="ECO:0008006" key="3">
    <source>
        <dbReference type="Google" id="ProtNLM"/>
    </source>
</evidence>
<dbReference type="EMBL" id="VLNR01000047">
    <property type="protein sequence ID" value="TSE06280.1"/>
    <property type="molecule type" value="Genomic_DNA"/>
</dbReference>
<dbReference type="GO" id="GO:0016788">
    <property type="term" value="F:hydrolase activity, acting on ester bonds"/>
    <property type="evidence" value="ECO:0007669"/>
    <property type="project" value="UniProtKB-ARBA"/>
</dbReference>
<sequence>MIRKIFFKCVFFTIIICFFANHLGPIFSETRRGVGVWNDFYKEPKNTLDLVFMGSSLSYSSFNPLVINGSLKIKSYNLATALQNIKQSYYNLLEILKYQSPKTIVLEAYTLDIPDLSEENRLGFKFENLDGQKLSLGKLKATNQQFKSFKNKINALLPFVRNHNNWGNIELIEKNLEYTHIKNRFLGYKLVKTKVTSEEVKEGIKRLPLTHSFDDENLKYFKKFVELCKLNKIRIIVTRAPTLFYKYNKDYYLQAYKNTNEVCKANDLIYIDYNQKFDDLGLDMTCFWDPKHLNYKGATKVSESLVKDLKNKGITGEKTITKYNEPEDYIYSNAIANQGQTIFKGNFLINDSLKIKEVKVFNIRKDEYSVVVKMNKGLNPDLISEFGIGYYFYPIDSHVQFLETKKDLKRKYTSIGDHSIPMSSGNNIYIALRSLKTKMNSFKTIKIEIHNQTTNDLKYLVIKDVNFNKTFD</sequence>
<dbReference type="OrthoDB" id="9796702at2"/>
<dbReference type="Proteomes" id="UP000318833">
    <property type="component" value="Unassembled WGS sequence"/>
</dbReference>
<comment type="caution">
    <text evidence="1">The sequence shown here is derived from an EMBL/GenBank/DDBJ whole genome shotgun (WGS) entry which is preliminary data.</text>
</comment>
<evidence type="ECO:0000313" key="2">
    <source>
        <dbReference type="Proteomes" id="UP000318833"/>
    </source>
</evidence>
<reference evidence="1 2" key="1">
    <citation type="submission" date="2019-07" db="EMBL/GenBank/DDBJ databases">
        <title>The draft genome sequence of Aquimarina algiphila M91.</title>
        <authorList>
            <person name="Meng X."/>
        </authorList>
    </citation>
    <scope>NUCLEOTIDE SEQUENCE [LARGE SCALE GENOMIC DNA]</scope>
    <source>
        <strain evidence="1 2">M91</strain>
    </source>
</reference>
<keyword evidence="2" id="KW-1185">Reference proteome</keyword>
<accession>A0A554VG19</accession>
<dbReference type="AlphaFoldDB" id="A0A554VG19"/>
<dbReference type="SUPFAM" id="SSF52266">
    <property type="entry name" value="SGNH hydrolase"/>
    <property type="match status" value="1"/>
</dbReference>
<protein>
    <recommendedName>
        <fullName evidence="3">SGNH/GDSL hydrolase family protein</fullName>
    </recommendedName>
</protein>
<organism evidence="1 2">
    <name type="scientific">Aquimarina algiphila</name>
    <dbReference type="NCBI Taxonomy" id="2047982"/>
    <lineage>
        <taxon>Bacteria</taxon>
        <taxon>Pseudomonadati</taxon>
        <taxon>Bacteroidota</taxon>
        <taxon>Flavobacteriia</taxon>
        <taxon>Flavobacteriales</taxon>
        <taxon>Flavobacteriaceae</taxon>
        <taxon>Aquimarina</taxon>
    </lineage>
</organism>